<evidence type="ECO:0000256" key="2">
    <source>
        <dbReference type="SAM" id="Phobius"/>
    </source>
</evidence>
<dbReference type="Proteomes" id="UP000053660">
    <property type="component" value="Unassembled WGS sequence"/>
</dbReference>
<evidence type="ECO:0000256" key="1">
    <source>
        <dbReference type="SAM" id="MobiDB-lite"/>
    </source>
</evidence>
<keyword evidence="2" id="KW-1133">Transmembrane helix</keyword>
<evidence type="ECO:0000259" key="3">
    <source>
        <dbReference type="Pfam" id="PF16028"/>
    </source>
</evidence>
<dbReference type="OrthoDB" id="204980at2759"/>
<feature type="domain" description="Solute carrier family 3 member 2 N-terminal" evidence="3">
    <location>
        <begin position="23"/>
        <end position="76"/>
    </location>
</feature>
<organism evidence="4 5">
    <name type="scientific">Oesophagostomum dentatum</name>
    <name type="common">Nodular worm</name>
    <dbReference type="NCBI Taxonomy" id="61180"/>
    <lineage>
        <taxon>Eukaryota</taxon>
        <taxon>Metazoa</taxon>
        <taxon>Ecdysozoa</taxon>
        <taxon>Nematoda</taxon>
        <taxon>Chromadorea</taxon>
        <taxon>Rhabditida</taxon>
        <taxon>Rhabditina</taxon>
        <taxon>Rhabditomorpha</taxon>
        <taxon>Strongyloidea</taxon>
        <taxon>Strongylidae</taxon>
        <taxon>Oesophagostomum</taxon>
    </lineage>
</organism>
<keyword evidence="2" id="KW-0472">Membrane</keyword>
<accession>A0A0B1S6C0</accession>
<feature type="compositionally biased region" description="Low complexity" evidence="1">
    <location>
        <begin position="1"/>
        <end position="11"/>
    </location>
</feature>
<proteinExistence type="predicted"/>
<evidence type="ECO:0000313" key="5">
    <source>
        <dbReference type="Proteomes" id="UP000053660"/>
    </source>
</evidence>
<gene>
    <name evidence="4" type="ORF">OESDEN_21331</name>
</gene>
<name>A0A0B1S6C0_OESDE</name>
<dbReference type="Pfam" id="PF16028">
    <property type="entry name" value="SLC3A2_N"/>
    <property type="match status" value="1"/>
</dbReference>
<feature type="region of interest" description="Disordered" evidence="1">
    <location>
        <begin position="1"/>
        <end position="24"/>
    </location>
</feature>
<feature type="transmembrane region" description="Helical" evidence="2">
    <location>
        <begin position="49"/>
        <end position="75"/>
    </location>
</feature>
<dbReference type="InterPro" id="IPR031984">
    <property type="entry name" value="SLC3A2_N"/>
</dbReference>
<keyword evidence="5" id="KW-1185">Reference proteome</keyword>
<reference evidence="4 5" key="1">
    <citation type="submission" date="2014-03" db="EMBL/GenBank/DDBJ databases">
        <title>Draft genome of the hookworm Oesophagostomum dentatum.</title>
        <authorList>
            <person name="Mitreva M."/>
        </authorList>
    </citation>
    <scope>NUCLEOTIDE SEQUENCE [LARGE SCALE GENOMIC DNA]</scope>
    <source>
        <strain evidence="4 5">OD-Hann</strain>
    </source>
</reference>
<dbReference type="AlphaFoldDB" id="A0A0B1S6C0"/>
<keyword evidence="2" id="KW-0812">Transmembrane</keyword>
<sequence>MDSNMSTSTESSSEKDSASRSDTESFLKPIIGLTAEQLKLAQRSSFWKFWRIALIAIFWLLWATMVTGAILIIVLNNGDVTDTTTTAIPRSTKHQ</sequence>
<evidence type="ECO:0000313" key="4">
    <source>
        <dbReference type="EMBL" id="KHJ79032.1"/>
    </source>
</evidence>
<dbReference type="EMBL" id="KN607406">
    <property type="protein sequence ID" value="KHJ79032.1"/>
    <property type="molecule type" value="Genomic_DNA"/>
</dbReference>
<feature type="compositionally biased region" description="Basic and acidic residues" evidence="1">
    <location>
        <begin position="12"/>
        <end position="24"/>
    </location>
</feature>
<protein>
    <recommendedName>
        <fullName evidence="3">Solute carrier family 3 member 2 N-terminal domain-containing protein</fullName>
    </recommendedName>
</protein>